<comment type="caution">
    <text evidence="7">The sequence shown here is derived from an EMBL/GenBank/DDBJ whole genome shotgun (WGS) entry which is preliminary data.</text>
</comment>
<comment type="subcellular location">
    <subcellularLocation>
        <location evidence="1">Membrane</location>
    </subcellularLocation>
</comment>
<evidence type="ECO:0000259" key="6">
    <source>
        <dbReference type="Pfam" id="PF00350"/>
    </source>
</evidence>
<accession>A0ABS4IAH6</accession>
<dbReference type="EMBL" id="JAGGKX010000001">
    <property type="protein sequence ID" value="MBP1967937.1"/>
    <property type="molecule type" value="Genomic_DNA"/>
</dbReference>
<evidence type="ECO:0000256" key="4">
    <source>
        <dbReference type="ARBA" id="ARBA00023134"/>
    </source>
</evidence>
<feature type="domain" description="Dynamin N-terminal" evidence="6">
    <location>
        <begin position="626"/>
        <end position="851"/>
    </location>
</feature>
<evidence type="ECO:0000256" key="5">
    <source>
        <dbReference type="ARBA" id="ARBA00023136"/>
    </source>
</evidence>
<evidence type="ECO:0000313" key="7">
    <source>
        <dbReference type="EMBL" id="MBP1967937.1"/>
    </source>
</evidence>
<name>A0ABS4IAH6_9BACI</name>
<dbReference type="CDD" id="cd09912">
    <property type="entry name" value="DLP_2"/>
    <property type="match status" value="1"/>
</dbReference>
<evidence type="ECO:0000256" key="2">
    <source>
        <dbReference type="ARBA" id="ARBA00022741"/>
    </source>
</evidence>
<dbReference type="RefSeq" id="WP_245301420.1">
    <property type="nucleotide sequence ID" value="NZ_CP110224.1"/>
</dbReference>
<dbReference type="InterPro" id="IPR045063">
    <property type="entry name" value="Dynamin_N"/>
</dbReference>
<keyword evidence="8" id="KW-1185">Reference proteome</keyword>
<keyword evidence="3" id="KW-0378">Hydrolase</keyword>
<dbReference type="Proteomes" id="UP001519345">
    <property type="component" value="Unassembled WGS sequence"/>
</dbReference>
<evidence type="ECO:0000313" key="8">
    <source>
        <dbReference type="Proteomes" id="UP001519345"/>
    </source>
</evidence>
<feature type="domain" description="Dynamin N-terminal" evidence="6">
    <location>
        <begin position="48"/>
        <end position="201"/>
    </location>
</feature>
<dbReference type="Pfam" id="PF00350">
    <property type="entry name" value="Dynamin_N"/>
    <property type="match status" value="2"/>
</dbReference>
<dbReference type="PANTHER" id="PTHR10465">
    <property type="entry name" value="TRANSMEMBRANE GTPASE FZO1"/>
    <property type="match status" value="1"/>
</dbReference>
<keyword evidence="4" id="KW-0342">GTP-binding</keyword>
<evidence type="ECO:0000256" key="1">
    <source>
        <dbReference type="ARBA" id="ARBA00004370"/>
    </source>
</evidence>
<gene>
    <name evidence="7" type="ORF">J2Z83_000029</name>
</gene>
<organism evidence="7 8">
    <name type="scientific">Virgibacillus natechei</name>
    <dbReference type="NCBI Taxonomy" id="1216297"/>
    <lineage>
        <taxon>Bacteria</taxon>
        <taxon>Bacillati</taxon>
        <taxon>Bacillota</taxon>
        <taxon>Bacilli</taxon>
        <taxon>Bacillales</taxon>
        <taxon>Bacillaceae</taxon>
        <taxon>Virgibacillus</taxon>
    </lineage>
</organism>
<reference evidence="7 8" key="1">
    <citation type="submission" date="2021-03" db="EMBL/GenBank/DDBJ databases">
        <title>Genomic Encyclopedia of Type Strains, Phase IV (KMG-IV): sequencing the most valuable type-strain genomes for metagenomic binning, comparative biology and taxonomic classification.</title>
        <authorList>
            <person name="Goeker M."/>
        </authorList>
    </citation>
    <scope>NUCLEOTIDE SEQUENCE [LARGE SCALE GENOMIC DNA]</scope>
    <source>
        <strain evidence="7 8">DSM 25609</strain>
    </source>
</reference>
<keyword evidence="2" id="KW-0547">Nucleotide-binding</keyword>
<sequence length="1212" mass="140017">MIKSLTRTRTELPHLVALYKQMVDNKDKSNATKILDIYEKLEKEELIISFAGHFSAGKSSMINALLAEDILPKSPIPTSANVVKINSGEGMARVFFKHSNPLAYKEPYDIDRIKEYSKEEDTIEKIEISTGKKVVPEGSAIIDTPGIDAADDADRLMTEGSLYLVDILFYVMDYNHVQSEVNLQFLKSLQEKGIPFYVIINQIDKHDETEISFNTFDNSIKQTFDLWGLYPQGTFYCSLLYPAENHNQFNEIKRTLFSLMSIYKDEYLNIDRSVTQVMKEHKHYLKTKYEDEMDNDATNNESQVSMENINNTETKLHQLKNEPLELEKAFNSELQKTLQNAYLMPSSIRDNAAAFLESQQYNFKVGLLATKKKTAEEKDAREAAFLNPLLEIIEASVQWRLRDKFINLLKENGVEDHEVHKRVQRLSIIYSREDLIKLMKTGAKVNGDYILNYTNDVAADIKSKYKQEARLVWKTIHQAVTDKNEETINIYETHLSQLQEKRALQLKKDDLQTELDEKYSRLDKQLEYPENVDEAQLLIQNDIESRKQTISLADDSKENKGSPTIKIKKEEVSEVKTKREKKHSVDSVLDSIDKTLQTIADLPGFQTLTADLNGKYGRLIDRTYTIALFGAFSAGKSSFANALLGERVLPSSPNPTTATVNRIRPVTKENSHGTVIVTLKDENTLRNDILMVTKNFSPIEADFKSLVHWVEDKQIHKNVELNKMYQSYLQAIITGFDKNKDSIGNTVRISIEEFASYVTDETRACYIDSIDLYYDCSITKQGITLVDTPGADSVNARHTNVAFDYIKHADAILYITYYNHALSRADKDFLIQLGRVKEAFQLDKMFFVVNAADLASNDEELKLVTSYVQDQLVQLGIRFPRLFAVSSKQSLKNKLNNLALNKQMRDFEDDFYHFIHSDLTELTVKAALWDIKRAHQTMEHYRESLNLNAQEKERHQRDLLSKRDHAKQQLLNLSVDVYKEQVSQKIDKQLFYVLERISIRFHDMFKETFNPATITESGRKAQMQLRNSLQNLIEYVGFELVQELQAVSLRVEAFIQSQATDVYKNLAKSSKQIDETFILPEFDQVDLNTPYFINAFQNLDILEFDQVLAKFNGTKAFFAKNEKEVMKEQFQTIMKPYEKEYIEENKSIMDTTYVQHWDKLMDELKNKVIKNLDAHINNYLEIMESPVNGKHLTEKHNILDSIMDKHDIRDVQ</sequence>
<dbReference type="Gene3D" id="3.40.50.300">
    <property type="entry name" value="P-loop containing nucleotide triphosphate hydrolases"/>
    <property type="match status" value="2"/>
</dbReference>
<dbReference type="PANTHER" id="PTHR10465:SF0">
    <property type="entry name" value="SARCALUMENIN"/>
    <property type="match status" value="1"/>
</dbReference>
<proteinExistence type="predicted"/>
<evidence type="ECO:0000256" key="3">
    <source>
        <dbReference type="ARBA" id="ARBA00022801"/>
    </source>
</evidence>
<dbReference type="InterPro" id="IPR027094">
    <property type="entry name" value="Mitofusin_fam"/>
</dbReference>
<dbReference type="SUPFAM" id="SSF52540">
    <property type="entry name" value="P-loop containing nucleoside triphosphate hydrolases"/>
    <property type="match status" value="2"/>
</dbReference>
<dbReference type="InterPro" id="IPR027417">
    <property type="entry name" value="P-loop_NTPase"/>
</dbReference>
<protein>
    <submittedName>
        <fullName evidence="7">GTPase Era involved in 16S rRNA processing</fullName>
    </submittedName>
</protein>
<keyword evidence="5" id="KW-0472">Membrane</keyword>